<keyword evidence="8" id="KW-1133">Transmembrane helix</keyword>
<keyword evidence="10" id="KW-1185">Reference proteome</keyword>
<dbReference type="InterPro" id="IPR001128">
    <property type="entry name" value="Cyt_P450"/>
</dbReference>
<name>A0ABR2ISM6_9PEZI</name>
<evidence type="ECO:0000313" key="9">
    <source>
        <dbReference type="EMBL" id="KAK8867571.1"/>
    </source>
</evidence>
<feature type="transmembrane region" description="Helical" evidence="8">
    <location>
        <begin position="12"/>
        <end position="31"/>
    </location>
</feature>
<keyword evidence="3" id="KW-0349">Heme</keyword>
<comment type="similarity">
    <text evidence="2">Belongs to the cytochrome P450 family.</text>
</comment>
<keyword evidence="7" id="KW-0503">Monooxygenase</keyword>
<evidence type="ECO:0000256" key="7">
    <source>
        <dbReference type="ARBA" id="ARBA00023033"/>
    </source>
</evidence>
<dbReference type="InterPro" id="IPR036396">
    <property type="entry name" value="Cyt_P450_sf"/>
</dbReference>
<keyword evidence="6" id="KW-0408">Iron</keyword>
<dbReference type="PANTHER" id="PTHR46300">
    <property type="entry name" value="P450, PUTATIVE (EUROFUNG)-RELATED-RELATED"/>
    <property type="match status" value="1"/>
</dbReference>
<evidence type="ECO:0000256" key="3">
    <source>
        <dbReference type="ARBA" id="ARBA00022617"/>
    </source>
</evidence>
<accession>A0ABR2ISM6</accession>
<dbReference type="PRINTS" id="PR00463">
    <property type="entry name" value="EP450I"/>
</dbReference>
<dbReference type="PRINTS" id="PR00385">
    <property type="entry name" value="P450"/>
</dbReference>
<keyword evidence="8" id="KW-0472">Membrane</keyword>
<evidence type="ECO:0000256" key="6">
    <source>
        <dbReference type="ARBA" id="ARBA00023004"/>
    </source>
</evidence>
<evidence type="ECO:0000256" key="5">
    <source>
        <dbReference type="ARBA" id="ARBA00023002"/>
    </source>
</evidence>
<organism evidence="9 10">
    <name type="scientific">Apiospora arundinis</name>
    <dbReference type="NCBI Taxonomy" id="335852"/>
    <lineage>
        <taxon>Eukaryota</taxon>
        <taxon>Fungi</taxon>
        <taxon>Dikarya</taxon>
        <taxon>Ascomycota</taxon>
        <taxon>Pezizomycotina</taxon>
        <taxon>Sordariomycetes</taxon>
        <taxon>Xylariomycetidae</taxon>
        <taxon>Amphisphaeriales</taxon>
        <taxon>Apiosporaceae</taxon>
        <taxon>Apiospora</taxon>
    </lineage>
</organism>
<dbReference type="CDD" id="cd11065">
    <property type="entry name" value="CYP64-like"/>
    <property type="match status" value="1"/>
</dbReference>
<evidence type="ECO:0000256" key="2">
    <source>
        <dbReference type="ARBA" id="ARBA00010617"/>
    </source>
</evidence>
<dbReference type="Pfam" id="PF00067">
    <property type="entry name" value="p450"/>
    <property type="match status" value="1"/>
</dbReference>
<proteinExistence type="inferred from homology"/>
<evidence type="ECO:0000256" key="1">
    <source>
        <dbReference type="ARBA" id="ARBA00001971"/>
    </source>
</evidence>
<dbReference type="InterPro" id="IPR002401">
    <property type="entry name" value="Cyt_P450_E_grp-I"/>
</dbReference>
<comment type="cofactor">
    <cofactor evidence="1">
        <name>heme</name>
        <dbReference type="ChEBI" id="CHEBI:30413"/>
    </cofactor>
</comment>
<evidence type="ECO:0000313" key="10">
    <source>
        <dbReference type="Proteomes" id="UP001390339"/>
    </source>
</evidence>
<dbReference type="Gene3D" id="1.10.630.10">
    <property type="entry name" value="Cytochrome P450"/>
    <property type="match status" value="1"/>
</dbReference>
<keyword evidence="5" id="KW-0560">Oxidoreductase</keyword>
<protein>
    <submittedName>
        <fullName evidence="9">Cytochrome P450</fullName>
    </submittedName>
</protein>
<dbReference type="EMBL" id="JAPCWZ010000004">
    <property type="protein sequence ID" value="KAK8867571.1"/>
    <property type="molecule type" value="Genomic_DNA"/>
</dbReference>
<sequence length="555" mass="62192">MTSSFLSDLPFGVAAPIIALVLLLLTTKSLWTKTSRLSLPPGPKPLPLIGNLHQVPKSLQWLHFYHWSREYGPVMHLSMAGQPLILLSTNQAAQDLLSRRSAQYSDRPRMVMSGELVTKGMHMLLRQYDAQYKLHQRMEAPLLNVKASSCYRPIQEMESRQLLFDIIEDTKTHGNKGVDFHHHFERGLASIIYSGYRLRTGYEQSLQDAKRVQAEFARTGQVGAYLVDSFPVLNHLPAFLAPWKKEGAQLYELERNLHVGNLEKGLQNPGWNFTKHMAQSAEAKGMSTEELAFDLGIMADAALDTSTVALDWLVVACITTGGGERGFVAKAQADLDRVVGRGRLPMFEDRPRLPYIDAIVNEVLRWRPVVVGGVPHATKKEDTYMGYRIPAGSLVMGNHYAITRDESVFGADVDAFQPERWLQYPDSDLKPNADISHEECTLKDLPQTGFGFGRRICTGRNIARNGLFIQVARLLWAFDVEAGVVSAATGERYKVDDMDCTEGFVTMPKPFRASFRPRGDWVREIVAAQCDTHGMDHVAILDQAGRERKVTIGKE</sequence>
<evidence type="ECO:0000256" key="8">
    <source>
        <dbReference type="SAM" id="Phobius"/>
    </source>
</evidence>
<keyword evidence="8" id="KW-0812">Transmembrane</keyword>
<dbReference type="Proteomes" id="UP001390339">
    <property type="component" value="Unassembled WGS sequence"/>
</dbReference>
<comment type="caution">
    <text evidence="9">The sequence shown here is derived from an EMBL/GenBank/DDBJ whole genome shotgun (WGS) entry which is preliminary data.</text>
</comment>
<dbReference type="PANTHER" id="PTHR46300:SF1">
    <property type="entry name" value="P450, PUTATIVE (EUROFUNG)-RELATED"/>
    <property type="match status" value="1"/>
</dbReference>
<keyword evidence="4" id="KW-0479">Metal-binding</keyword>
<reference evidence="9 10" key="1">
    <citation type="journal article" date="2024" name="IMA Fungus">
        <title>Apiospora arundinis, a panoply of carbohydrate-active enzymes and secondary metabolites.</title>
        <authorList>
            <person name="Sorensen T."/>
            <person name="Petersen C."/>
            <person name="Muurmann A.T."/>
            <person name="Christiansen J.V."/>
            <person name="Brundto M.L."/>
            <person name="Overgaard C.K."/>
            <person name="Boysen A.T."/>
            <person name="Wollenberg R.D."/>
            <person name="Larsen T.O."/>
            <person name="Sorensen J.L."/>
            <person name="Nielsen K.L."/>
            <person name="Sondergaard T.E."/>
        </authorList>
    </citation>
    <scope>NUCLEOTIDE SEQUENCE [LARGE SCALE GENOMIC DNA]</scope>
    <source>
        <strain evidence="9 10">AAU 773</strain>
    </source>
</reference>
<dbReference type="SUPFAM" id="SSF48264">
    <property type="entry name" value="Cytochrome P450"/>
    <property type="match status" value="1"/>
</dbReference>
<dbReference type="InterPro" id="IPR050364">
    <property type="entry name" value="Cytochrome_P450_fung"/>
</dbReference>
<evidence type="ECO:0000256" key="4">
    <source>
        <dbReference type="ARBA" id="ARBA00022723"/>
    </source>
</evidence>
<gene>
    <name evidence="9" type="ORF">PGQ11_006149</name>
</gene>